<evidence type="ECO:0000313" key="4">
    <source>
        <dbReference type="EMBL" id="MPM82757.1"/>
    </source>
</evidence>
<dbReference type="EC" id="2.7.1.-" evidence="4"/>
<reference evidence="4" key="1">
    <citation type="submission" date="2019-08" db="EMBL/GenBank/DDBJ databases">
        <authorList>
            <person name="Kucharzyk K."/>
            <person name="Murdoch R.W."/>
            <person name="Higgins S."/>
            <person name="Loffler F."/>
        </authorList>
    </citation>
    <scope>NUCLEOTIDE SEQUENCE</scope>
</reference>
<name>A0A645D0P8_9ZZZZ</name>
<dbReference type="PANTHER" id="PTHR10584">
    <property type="entry name" value="SUGAR KINASE"/>
    <property type="match status" value="1"/>
</dbReference>
<dbReference type="Gene3D" id="3.40.1190.20">
    <property type="match status" value="1"/>
</dbReference>
<feature type="domain" description="Carbohydrate kinase PfkB" evidence="3">
    <location>
        <begin position="2"/>
        <end position="239"/>
    </location>
</feature>
<dbReference type="EMBL" id="VSSQ01031740">
    <property type="protein sequence ID" value="MPM82757.1"/>
    <property type="molecule type" value="Genomic_DNA"/>
</dbReference>
<dbReference type="GO" id="GO:0016301">
    <property type="term" value="F:kinase activity"/>
    <property type="evidence" value="ECO:0007669"/>
    <property type="project" value="UniProtKB-KW"/>
</dbReference>
<dbReference type="PROSITE" id="PS00584">
    <property type="entry name" value="PFKB_KINASES_2"/>
    <property type="match status" value="1"/>
</dbReference>
<sequence>MHQLGVKTAFAAEFGNDDYSQFVLNRFSSEGFPFDLFKISDYPVRKITVSLSFPQDRAFIAYYDPSQQIETALRALTQSSARLVVIPTLFYGPALTLGDVLASSRHMELFMDGNSMDASTLDKPAIKHALKRVRFYSPNHDEAVRITGQEDMKTAASMLGEHCQTVIVKDGANGCWCSDEGQIYYEPGYKVKVVDTTGAGDCFNAGFIKAWLDGRDIRSCMRFANMAGALSTQRAGANSYRLSTAEIETRLTQETK</sequence>
<dbReference type="SUPFAM" id="SSF53613">
    <property type="entry name" value="Ribokinase-like"/>
    <property type="match status" value="1"/>
</dbReference>
<keyword evidence="1 4" id="KW-0808">Transferase</keyword>
<evidence type="ECO:0000256" key="1">
    <source>
        <dbReference type="ARBA" id="ARBA00022679"/>
    </source>
</evidence>
<dbReference type="InterPro" id="IPR002173">
    <property type="entry name" value="Carboh/pur_kinase_PfkB_CS"/>
</dbReference>
<protein>
    <submittedName>
        <fullName evidence="4">Putative sugar kinase YdjH</fullName>
        <ecNumber evidence="4">2.7.1.-</ecNumber>
    </submittedName>
</protein>
<dbReference type="AlphaFoldDB" id="A0A645D0P8"/>
<organism evidence="4">
    <name type="scientific">bioreactor metagenome</name>
    <dbReference type="NCBI Taxonomy" id="1076179"/>
    <lineage>
        <taxon>unclassified sequences</taxon>
        <taxon>metagenomes</taxon>
        <taxon>ecological metagenomes</taxon>
    </lineage>
</organism>
<dbReference type="InterPro" id="IPR011611">
    <property type="entry name" value="PfkB_dom"/>
</dbReference>
<dbReference type="Pfam" id="PF00294">
    <property type="entry name" value="PfkB"/>
    <property type="match status" value="1"/>
</dbReference>
<proteinExistence type="predicted"/>
<dbReference type="InterPro" id="IPR029056">
    <property type="entry name" value="Ribokinase-like"/>
</dbReference>
<dbReference type="PANTHER" id="PTHR10584:SF166">
    <property type="entry name" value="RIBOKINASE"/>
    <property type="match status" value="1"/>
</dbReference>
<evidence type="ECO:0000256" key="2">
    <source>
        <dbReference type="ARBA" id="ARBA00022777"/>
    </source>
</evidence>
<evidence type="ECO:0000259" key="3">
    <source>
        <dbReference type="Pfam" id="PF00294"/>
    </source>
</evidence>
<keyword evidence="2 4" id="KW-0418">Kinase</keyword>
<comment type="caution">
    <text evidence="4">The sequence shown here is derived from an EMBL/GenBank/DDBJ whole genome shotgun (WGS) entry which is preliminary data.</text>
</comment>
<accession>A0A645D0P8</accession>
<gene>
    <name evidence="4" type="primary">ydjH_14</name>
    <name evidence="4" type="ORF">SDC9_129819</name>
</gene>